<evidence type="ECO:0000259" key="1">
    <source>
        <dbReference type="Pfam" id="PF20613"/>
    </source>
</evidence>
<evidence type="ECO:0000313" key="2">
    <source>
        <dbReference type="EMBL" id="KKB58482.1"/>
    </source>
</evidence>
<dbReference type="Pfam" id="PF20613">
    <property type="entry name" value="HipA_2"/>
    <property type="match status" value="1"/>
</dbReference>
<dbReference type="PATRIC" id="fig|1203610.3.peg.1390"/>
<gene>
    <name evidence="2" type="ORF">HMPREF1536_01359</name>
</gene>
<proteinExistence type="predicted"/>
<dbReference type="EMBL" id="AQHW01000009">
    <property type="protein sequence ID" value="KKB58482.1"/>
    <property type="molecule type" value="Genomic_DNA"/>
</dbReference>
<reference evidence="2 3" key="1">
    <citation type="submission" date="2013-04" db="EMBL/GenBank/DDBJ databases">
        <title>The Genome Sequence of Parabacteroides gordonii DSM 23371.</title>
        <authorList>
            <consortium name="The Broad Institute Genomics Platform"/>
            <person name="Earl A."/>
            <person name="Ward D."/>
            <person name="Feldgarden M."/>
            <person name="Gevers D."/>
            <person name="Martens E."/>
            <person name="Sakamoto M."/>
            <person name="Benno Y."/>
            <person name="Suzuki N."/>
            <person name="Matsunaga N."/>
            <person name="Koshihara K."/>
            <person name="Seki M."/>
            <person name="Komiya H."/>
            <person name="Walker B."/>
            <person name="Young S."/>
            <person name="Zeng Q."/>
            <person name="Gargeya S."/>
            <person name="Fitzgerald M."/>
            <person name="Haas B."/>
            <person name="Abouelleil A."/>
            <person name="Allen A.W."/>
            <person name="Alvarado L."/>
            <person name="Arachchi H.M."/>
            <person name="Berlin A.M."/>
            <person name="Chapman S.B."/>
            <person name="Gainer-Dewar J."/>
            <person name="Goldberg J."/>
            <person name="Griggs A."/>
            <person name="Gujja S."/>
            <person name="Hansen M."/>
            <person name="Howarth C."/>
            <person name="Imamovic A."/>
            <person name="Ireland A."/>
            <person name="Larimer J."/>
            <person name="McCowan C."/>
            <person name="Murphy C."/>
            <person name="Pearson M."/>
            <person name="Poon T.W."/>
            <person name="Priest M."/>
            <person name="Roberts A."/>
            <person name="Saif S."/>
            <person name="Shea T."/>
            <person name="Sisk P."/>
            <person name="Sykes S."/>
            <person name="Wortman J."/>
            <person name="Nusbaum C."/>
            <person name="Birren B."/>
        </authorList>
    </citation>
    <scope>NUCLEOTIDE SEQUENCE [LARGE SCALE GENOMIC DNA]</scope>
    <source>
        <strain evidence="2 3">MS-1</strain>
    </source>
</reference>
<dbReference type="AlphaFoldDB" id="A0A0F5JM02"/>
<dbReference type="HOGENOM" id="CLU_075702_0_0_10"/>
<dbReference type="STRING" id="1203610.HMPREF1536_01359"/>
<dbReference type="Proteomes" id="UP000033035">
    <property type="component" value="Unassembled WGS sequence"/>
</dbReference>
<feature type="domain" description="HipA-like kinase" evidence="1">
    <location>
        <begin position="32"/>
        <end position="253"/>
    </location>
</feature>
<comment type="caution">
    <text evidence="2">The sequence shown here is derived from an EMBL/GenBank/DDBJ whole genome shotgun (WGS) entry which is preliminary data.</text>
</comment>
<evidence type="ECO:0000313" key="3">
    <source>
        <dbReference type="Proteomes" id="UP000033035"/>
    </source>
</evidence>
<organism evidence="2 3">
    <name type="scientific">Parabacteroides gordonii MS-1 = DSM 23371</name>
    <dbReference type="NCBI Taxonomy" id="1203610"/>
    <lineage>
        <taxon>Bacteria</taxon>
        <taxon>Pseudomonadati</taxon>
        <taxon>Bacteroidota</taxon>
        <taxon>Bacteroidia</taxon>
        <taxon>Bacteroidales</taxon>
        <taxon>Tannerellaceae</taxon>
        <taxon>Parabacteroides</taxon>
    </lineage>
</organism>
<accession>A0A0F5JM02</accession>
<sequence length="281" mass="32003">MLVVSFCVNGNYLYLCQKHLNMELRTANVVRYIMPLREGGSLPALAEADDGYKYVVKFRGAGHGTKALIAELVGGEIARTLGFRVPELVFLNLDEAFGRTEGDEEIQDLLQASRGLNLGLHFLSGALTYDPVVNKAGDRLASQIVWLDALLTNVDRTVRNTNMLMWHKELWLIDHGASLFFHYSWSNWRKHALSPFIQIKDHALLPEASLLPEVDVEFKRLLSPEKIREIVELIPEDWLQWSDSPGTPQEIKEIYMEFLTERIAHSETFIKEAQDARKALI</sequence>
<protein>
    <recommendedName>
        <fullName evidence="1">HipA-like kinase domain-containing protein</fullName>
    </recommendedName>
</protein>
<dbReference type="InterPro" id="IPR046748">
    <property type="entry name" value="HipA_2"/>
</dbReference>
<name>A0A0F5JM02_9BACT</name>
<keyword evidence="3" id="KW-1185">Reference proteome</keyword>